<evidence type="ECO:0000313" key="2">
    <source>
        <dbReference type="EMBL" id="CAD7244200.1"/>
    </source>
</evidence>
<name>A0A7R8XAG4_9CRUS</name>
<dbReference type="EMBL" id="CAJPEV010000583">
    <property type="protein sequence ID" value="CAG0886669.1"/>
    <property type="molecule type" value="Genomic_DNA"/>
</dbReference>
<dbReference type="Pfam" id="PF12070">
    <property type="entry name" value="SCAI"/>
    <property type="match status" value="1"/>
</dbReference>
<accession>A0A7R8XAG4</accession>
<dbReference type="GO" id="GO:0003714">
    <property type="term" value="F:transcription corepressor activity"/>
    <property type="evidence" value="ECO:0007669"/>
    <property type="project" value="InterPro"/>
</dbReference>
<feature type="region of interest" description="Disordered" evidence="1">
    <location>
        <begin position="138"/>
        <end position="163"/>
    </location>
</feature>
<dbReference type="GO" id="GO:0006351">
    <property type="term" value="P:DNA-templated transcription"/>
    <property type="evidence" value="ECO:0007669"/>
    <property type="project" value="InterPro"/>
</dbReference>
<proteinExistence type="predicted"/>
<evidence type="ECO:0000313" key="3">
    <source>
        <dbReference type="Proteomes" id="UP000677054"/>
    </source>
</evidence>
<reference evidence="2" key="1">
    <citation type="submission" date="2020-11" db="EMBL/GenBank/DDBJ databases">
        <authorList>
            <person name="Tran Van P."/>
        </authorList>
    </citation>
    <scope>NUCLEOTIDE SEQUENCE</scope>
</reference>
<sequence length="436" mass="49906">MVKKLRYYARFIVVCLLLKKVKMVRDLIRDLGKHIDDYTSTYEPEDQLEWSLVLGEIKAFLEADHPITILDHDSSPVIPSHRLSPQNTPPVDKSPSMNLMLQEILIVGNCSDQVKFSELTVDMFRILQTLEREPQEDAINIYDTSPAPLRQPMENGDKPSRRDNPHKYLLYKPSFSQLMVFLASGFKELPPNGALLLYISADGCCPTMKTPEDPGYDHGGVVTNSKRGDSEHVGNKRSLGTRDMHCLYPGDLWPFTRKPLFLVIDSDNSHAFMSLPRYFGQGIVALLSPLEVPPPLRDQQHRGSLFTLFLHSPLWGLCVVTGVLEVPFSVWDRCQTLLDRFMAEASRLITRARNVDSAFIHFFGDDFLRLLILRYVFCNITFRLHRAFKGPQYQSVSVPELPEAEVLEHPNLHRLLWEMASLLDIRSHFYDPGELD</sequence>
<evidence type="ECO:0008006" key="4">
    <source>
        <dbReference type="Google" id="ProtNLM"/>
    </source>
</evidence>
<evidence type="ECO:0000256" key="1">
    <source>
        <dbReference type="SAM" id="MobiDB-lite"/>
    </source>
</evidence>
<dbReference type="Proteomes" id="UP000677054">
    <property type="component" value="Unassembled WGS sequence"/>
</dbReference>
<dbReference type="EMBL" id="LR900100">
    <property type="protein sequence ID" value="CAD7244200.1"/>
    <property type="molecule type" value="Genomic_DNA"/>
</dbReference>
<protein>
    <recommendedName>
        <fullName evidence="4">Protein SCAI</fullName>
    </recommendedName>
</protein>
<gene>
    <name evidence="2" type="ORF">DSTB1V02_LOCUS4101</name>
</gene>
<dbReference type="PANTHER" id="PTHR21243">
    <property type="entry name" value="PROTEIN SCAI"/>
    <property type="match status" value="1"/>
</dbReference>
<dbReference type="InterPro" id="IPR022709">
    <property type="entry name" value="SCAI"/>
</dbReference>
<keyword evidence="3" id="KW-1185">Reference proteome</keyword>
<organism evidence="2">
    <name type="scientific">Darwinula stevensoni</name>
    <dbReference type="NCBI Taxonomy" id="69355"/>
    <lineage>
        <taxon>Eukaryota</taxon>
        <taxon>Metazoa</taxon>
        <taxon>Ecdysozoa</taxon>
        <taxon>Arthropoda</taxon>
        <taxon>Crustacea</taxon>
        <taxon>Oligostraca</taxon>
        <taxon>Ostracoda</taxon>
        <taxon>Podocopa</taxon>
        <taxon>Podocopida</taxon>
        <taxon>Darwinulocopina</taxon>
        <taxon>Darwinuloidea</taxon>
        <taxon>Darwinulidae</taxon>
        <taxon>Darwinula</taxon>
    </lineage>
</organism>
<dbReference type="AlphaFoldDB" id="A0A7R8XAG4"/>
<dbReference type="OrthoDB" id="525027at2759"/>